<keyword evidence="1" id="KW-0472">Membrane</keyword>
<proteinExistence type="predicted"/>
<feature type="transmembrane region" description="Helical" evidence="1">
    <location>
        <begin position="50"/>
        <end position="71"/>
    </location>
</feature>
<evidence type="ECO:0000313" key="2">
    <source>
        <dbReference type="EMBL" id="VUZ52278.1"/>
    </source>
</evidence>
<reference evidence="2 3" key="1">
    <citation type="submission" date="2019-07" db="EMBL/GenBank/DDBJ databases">
        <authorList>
            <person name="Jastrzebski P J."/>
            <person name="Paukszto L."/>
            <person name="Jastrzebski P J."/>
        </authorList>
    </citation>
    <scope>NUCLEOTIDE SEQUENCE [LARGE SCALE GENOMIC DNA]</scope>
    <source>
        <strain evidence="2 3">WMS-il1</strain>
    </source>
</reference>
<keyword evidence="3" id="KW-1185">Reference proteome</keyword>
<name>A0A564Z049_HYMDI</name>
<protein>
    <submittedName>
        <fullName evidence="2">Uncharacterized protein</fullName>
    </submittedName>
</protein>
<keyword evidence="1" id="KW-1133">Transmembrane helix</keyword>
<evidence type="ECO:0000313" key="3">
    <source>
        <dbReference type="Proteomes" id="UP000321570"/>
    </source>
</evidence>
<dbReference type="Proteomes" id="UP000321570">
    <property type="component" value="Unassembled WGS sequence"/>
</dbReference>
<feature type="transmembrane region" description="Helical" evidence="1">
    <location>
        <begin position="171"/>
        <end position="190"/>
    </location>
</feature>
<dbReference type="AlphaFoldDB" id="A0A564Z049"/>
<gene>
    <name evidence="2" type="ORF">WMSIL1_LOCUS10811</name>
</gene>
<accession>A0A564Z049</accession>
<sequence>ENLSRQGSQAFEVVPPRGAQLLVYPSNFSSQRPAKTPQKLVKLSNKFKRLLALASAIGLLALILIACSALSPNWETMEFIIPRIIQRACNKQNPQNWTLSHVILDGSGNRLTKFNNRTRWEICHKWKNSPPKMVGVGIYNGTSVNDTIIEIYNMIGGAFQVCYERHEMQNNMIACVIIVFLCIISSAIIGA</sequence>
<feature type="non-terminal residue" evidence="2">
    <location>
        <position position="1"/>
    </location>
</feature>
<feature type="non-terminal residue" evidence="2">
    <location>
        <position position="191"/>
    </location>
</feature>
<keyword evidence="1" id="KW-0812">Transmembrane</keyword>
<organism evidence="2 3">
    <name type="scientific">Hymenolepis diminuta</name>
    <name type="common">Rat tapeworm</name>
    <dbReference type="NCBI Taxonomy" id="6216"/>
    <lineage>
        <taxon>Eukaryota</taxon>
        <taxon>Metazoa</taxon>
        <taxon>Spiralia</taxon>
        <taxon>Lophotrochozoa</taxon>
        <taxon>Platyhelminthes</taxon>
        <taxon>Cestoda</taxon>
        <taxon>Eucestoda</taxon>
        <taxon>Cyclophyllidea</taxon>
        <taxon>Hymenolepididae</taxon>
        <taxon>Hymenolepis</taxon>
    </lineage>
</organism>
<dbReference type="EMBL" id="CABIJS010000477">
    <property type="protein sequence ID" value="VUZ52278.1"/>
    <property type="molecule type" value="Genomic_DNA"/>
</dbReference>
<evidence type="ECO:0000256" key="1">
    <source>
        <dbReference type="SAM" id="Phobius"/>
    </source>
</evidence>